<reference evidence="9" key="2">
    <citation type="submission" date="2025-08" db="UniProtKB">
        <authorList>
            <consortium name="Ensembl"/>
        </authorList>
    </citation>
    <scope>IDENTIFICATION</scope>
</reference>
<dbReference type="GO" id="GO:0005737">
    <property type="term" value="C:cytoplasm"/>
    <property type="evidence" value="ECO:0007669"/>
    <property type="project" value="InterPro"/>
</dbReference>
<dbReference type="GO" id="GO:0008270">
    <property type="term" value="F:zinc ion binding"/>
    <property type="evidence" value="ECO:0007669"/>
    <property type="project" value="UniProtKB-KW"/>
</dbReference>
<keyword evidence="2 5" id="KW-0863">Zinc-finger</keyword>
<dbReference type="InterPro" id="IPR043563">
    <property type="entry name" value="Sp110/Sp140/Sp140L-like"/>
</dbReference>
<dbReference type="OMA" id="GMETHSG"/>
<keyword evidence="4" id="KW-0238">DNA-binding</keyword>
<dbReference type="PROSITE" id="PS51414">
    <property type="entry name" value="HSR"/>
    <property type="match status" value="1"/>
</dbReference>
<dbReference type="InterPro" id="IPR019786">
    <property type="entry name" value="Zinc_finger_PHD-type_CS"/>
</dbReference>
<evidence type="ECO:0000256" key="2">
    <source>
        <dbReference type="ARBA" id="ARBA00022771"/>
    </source>
</evidence>
<dbReference type="Ensembl" id="ENSSHBT00005014816.1">
    <property type="protein sequence ID" value="ENSSHBP00005012282.1"/>
    <property type="gene ID" value="ENSSHBG00005010764.1"/>
</dbReference>
<dbReference type="InterPro" id="IPR011011">
    <property type="entry name" value="Znf_FYVE_PHD"/>
</dbReference>
<dbReference type="InParanoid" id="A0A672UC04"/>
<dbReference type="GO" id="GO:0003677">
    <property type="term" value="F:DNA binding"/>
    <property type="evidence" value="ECO:0007669"/>
    <property type="project" value="UniProtKB-KW"/>
</dbReference>
<reference evidence="9 10" key="1">
    <citation type="submission" date="2019-11" db="EMBL/GenBank/DDBJ databases">
        <title>Strigops habroptila (kakapo) genome, bStrHab1, primary haplotype, v2.</title>
        <authorList>
            <person name="Jarvis E.D."/>
            <person name="Howard J."/>
            <person name="Rhie A."/>
            <person name="Phillippy A."/>
            <person name="Korlach J."/>
            <person name="Digby A."/>
            <person name="Iorns D."/>
            <person name="Eason D."/>
            <person name="Robertson B."/>
            <person name="Raemaekers T."/>
            <person name="Howe K."/>
            <person name="Lewin H."/>
            <person name="Damas J."/>
            <person name="Hastie A."/>
            <person name="Tracey A."/>
            <person name="Chow W."/>
            <person name="Fedrigo O."/>
        </authorList>
    </citation>
    <scope>NUCLEOTIDE SEQUENCE [LARGE SCALE GENOMIC DNA]</scope>
</reference>
<dbReference type="GeneTree" id="ENSGT00940000161104"/>
<evidence type="ECO:0000256" key="5">
    <source>
        <dbReference type="PROSITE-ProRule" id="PRU00146"/>
    </source>
</evidence>
<evidence type="ECO:0000313" key="10">
    <source>
        <dbReference type="Proteomes" id="UP000472266"/>
    </source>
</evidence>
<gene>
    <name evidence="9" type="primary">LOC115611606</name>
</gene>
<dbReference type="CDD" id="cd15539">
    <property type="entry name" value="PHD1_AIRE"/>
    <property type="match status" value="1"/>
</dbReference>
<reference evidence="9" key="3">
    <citation type="submission" date="2025-09" db="UniProtKB">
        <authorList>
            <consortium name="Ensembl"/>
        </authorList>
    </citation>
    <scope>IDENTIFICATION</scope>
</reference>
<evidence type="ECO:0000256" key="1">
    <source>
        <dbReference type="ARBA" id="ARBA00022723"/>
    </source>
</evidence>
<feature type="region of interest" description="Disordered" evidence="6">
    <location>
        <begin position="101"/>
        <end position="152"/>
    </location>
</feature>
<dbReference type="Gene3D" id="3.30.40.10">
    <property type="entry name" value="Zinc/RING finger domain, C3HC4 (zinc finger)"/>
    <property type="match status" value="1"/>
</dbReference>
<evidence type="ECO:0000256" key="4">
    <source>
        <dbReference type="ARBA" id="ARBA00023125"/>
    </source>
</evidence>
<dbReference type="InterPro" id="IPR001965">
    <property type="entry name" value="Znf_PHD"/>
</dbReference>
<organism evidence="9 10">
    <name type="scientific">Strigops habroptila</name>
    <name type="common">Kakapo</name>
    <dbReference type="NCBI Taxonomy" id="2489341"/>
    <lineage>
        <taxon>Eukaryota</taxon>
        <taxon>Metazoa</taxon>
        <taxon>Chordata</taxon>
        <taxon>Craniata</taxon>
        <taxon>Vertebrata</taxon>
        <taxon>Euteleostomi</taxon>
        <taxon>Archelosauria</taxon>
        <taxon>Archosauria</taxon>
        <taxon>Dinosauria</taxon>
        <taxon>Saurischia</taxon>
        <taxon>Theropoda</taxon>
        <taxon>Coelurosauria</taxon>
        <taxon>Aves</taxon>
        <taxon>Neognathae</taxon>
        <taxon>Neoaves</taxon>
        <taxon>Telluraves</taxon>
        <taxon>Australaves</taxon>
        <taxon>Psittaciformes</taxon>
        <taxon>Psittacidae</taxon>
        <taxon>Strigops</taxon>
    </lineage>
</organism>
<proteinExistence type="predicted"/>
<name>A0A672UC04_STRHB</name>
<dbReference type="GO" id="GO:0005634">
    <property type="term" value="C:nucleus"/>
    <property type="evidence" value="ECO:0007669"/>
    <property type="project" value="InterPro"/>
</dbReference>
<dbReference type="PANTHER" id="PTHR46386">
    <property type="entry name" value="NUCLEAR BODY PROTEIN SP140"/>
    <property type="match status" value="1"/>
</dbReference>
<evidence type="ECO:0000259" key="8">
    <source>
        <dbReference type="PROSITE" id="PS51414"/>
    </source>
</evidence>
<dbReference type="Pfam" id="PF03172">
    <property type="entry name" value="HSR"/>
    <property type="match status" value="1"/>
</dbReference>
<feature type="domain" description="HSR" evidence="8">
    <location>
        <begin position="1"/>
        <end position="108"/>
    </location>
</feature>
<dbReference type="Proteomes" id="UP000472266">
    <property type="component" value="Chromosome 9"/>
</dbReference>
<dbReference type="Pfam" id="PF00628">
    <property type="entry name" value="PHD"/>
    <property type="match status" value="1"/>
</dbReference>
<dbReference type="GO" id="GO:0045182">
    <property type="term" value="F:translation regulator activity"/>
    <property type="evidence" value="ECO:0007669"/>
    <property type="project" value="InterPro"/>
</dbReference>
<dbReference type="SUPFAM" id="SSF57903">
    <property type="entry name" value="FYVE/PHD zinc finger"/>
    <property type="match status" value="1"/>
</dbReference>
<evidence type="ECO:0000259" key="7">
    <source>
        <dbReference type="PROSITE" id="PS50016"/>
    </source>
</evidence>
<feature type="domain" description="PHD-type" evidence="7">
    <location>
        <begin position="279"/>
        <end position="326"/>
    </location>
</feature>
<keyword evidence="3" id="KW-0862">Zinc</keyword>
<dbReference type="InterPro" id="IPR013083">
    <property type="entry name" value="Znf_RING/FYVE/PHD"/>
</dbReference>
<accession>A0A672UC04</accession>
<keyword evidence="1" id="KW-0479">Metal-binding</keyword>
<dbReference type="PRINTS" id="PR01711">
    <property type="entry name" value="AIREGULATOR"/>
</dbReference>
<dbReference type="AlphaFoldDB" id="A0A672UC04"/>
<evidence type="ECO:0008006" key="11">
    <source>
        <dbReference type="Google" id="ProtNLM"/>
    </source>
</evidence>
<dbReference type="InterPro" id="IPR004865">
    <property type="entry name" value="HSR_dom"/>
</dbReference>
<dbReference type="GO" id="GO:0006959">
    <property type="term" value="P:humoral immune response"/>
    <property type="evidence" value="ECO:0007669"/>
    <property type="project" value="InterPro"/>
</dbReference>
<protein>
    <recommendedName>
        <fullName evidence="11">Autoimmune regulator</fullName>
    </recommendedName>
</protein>
<evidence type="ECO:0000256" key="3">
    <source>
        <dbReference type="ARBA" id="ARBA00022833"/>
    </source>
</evidence>
<dbReference type="PROSITE" id="PS50016">
    <property type="entry name" value="ZF_PHD_2"/>
    <property type="match status" value="1"/>
</dbReference>
<dbReference type="SMART" id="SM00249">
    <property type="entry name" value="PHD"/>
    <property type="match status" value="1"/>
</dbReference>
<dbReference type="PANTHER" id="PTHR46386:SF11">
    <property type="entry name" value="AUTOIMMUNE REGULATOR"/>
    <property type="match status" value="1"/>
</dbReference>
<keyword evidence="10" id="KW-1185">Reference proteome</keyword>
<evidence type="ECO:0000313" key="9">
    <source>
        <dbReference type="Ensembl" id="ENSSHBP00005012282.1"/>
    </source>
</evidence>
<dbReference type="GO" id="GO:0000981">
    <property type="term" value="F:DNA-binding transcription factor activity, RNA polymerase II-specific"/>
    <property type="evidence" value="ECO:0007669"/>
    <property type="project" value="TreeGrafter"/>
</dbReference>
<evidence type="ECO:0000256" key="6">
    <source>
        <dbReference type="SAM" id="MobiDB-lite"/>
    </source>
</evidence>
<dbReference type="InterPro" id="IPR008087">
    <property type="entry name" value="AIRE"/>
</dbReference>
<feature type="region of interest" description="Disordered" evidence="6">
    <location>
        <begin position="229"/>
        <end position="280"/>
    </location>
</feature>
<feature type="compositionally biased region" description="Basic and acidic residues" evidence="6">
    <location>
        <begin position="127"/>
        <end position="136"/>
    </location>
</feature>
<sequence length="454" mass="48418">MAGPGGEGDLRRLLKLHRTEIAMAVDDIFPLLHGLADHDVVPEHIFKETLSRTEREGSHRAFHALLTWLLGRDAAAVRDFWEVLFKDYNLERYTRLRPLRGAFPRGSRRPGRRDGPMAPHRPQGKRRAPEERDRARVVQPSPRHTASPGMETHSGMEIQPLPAALQAVATSVQRAVAVAGNELPVTQGAVEGILIKHTLEPAQSWPGGVPPCQAVPAAPPNPFFVLPTGRGAPSAPPGPSADTHCAQPGRCAPPGEPQECRSLLGAGDPLPAPPGQENEDECAVCGDGGELICCDGCPRAFHLACLVPPLPRVPSGTWQCGSCVAAVAESSRLQEANAAVERTPDTLREEACGPQCDGAGTPGESPVSIPHILALNPAMVGKGAATPMVSVTPLGCRGLLLCPSCTTTPDTGRLESTTVAGNHPLQAAKVGTTSNQPQWRETGWVRQQWWLQRE</sequence>
<dbReference type="InterPro" id="IPR019787">
    <property type="entry name" value="Znf_PHD-finger"/>
</dbReference>
<dbReference type="PROSITE" id="PS01359">
    <property type="entry name" value="ZF_PHD_1"/>
    <property type="match status" value="1"/>
</dbReference>